<gene>
    <name evidence="2" type="ORF">PR001_g23247</name>
</gene>
<proteinExistence type="predicted"/>
<name>A0A6A3IQ54_9STRA</name>
<evidence type="ECO:0000313" key="2">
    <source>
        <dbReference type="EMBL" id="KAE8984180.1"/>
    </source>
</evidence>
<dbReference type="Proteomes" id="UP000429607">
    <property type="component" value="Unassembled WGS sequence"/>
</dbReference>
<dbReference type="EMBL" id="QXFV01002720">
    <property type="protein sequence ID" value="KAE8984180.1"/>
    <property type="molecule type" value="Genomic_DNA"/>
</dbReference>
<sequence length="348" mass="38818">MTAVSKAFNYIVSTTQEDQMVGKSLTGCDHETTLRLPTLANFDAVVLRRIRLLQVKLFNASQGFADSLSLRDDVADVLTATAIIHYPEMRLHSPESPYIKRVRQALSQVQVTEAEIAAWAIVIHRTLKQPEKNAPSSPTPRSTGNDELLLRQTMLLEQQAQLLGGLAAEVKELNQRVGRLENPSREDSTQLPLDAAGQSIPPSDASRATPGRAHSRAKPLASVWYEWFLPALPNARQNRRRHHECKVAVSFMRIFLPMGYDVTGEESDAKGRILSSGREAEANILAFLEAKNIKAKSHGTIVKVLKRMHAEGKLNEQISRYQKLHQEGKAVEESPLHVLKPCDNQRTM</sequence>
<dbReference type="AlphaFoldDB" id="A0A6A3IQ54"/>
<evidence type="ECO:0000313" key="3">
    <source>
        <dbReference type="Proteomes" id="UP000429607"/>
    </source>
</evidence>
<accession>A0A6A3IQ54</accession>
<feature type="compositionally biased region" description="Basic and acidic residues" evidence="1">
    <location>
        <begin position="177"/>
        <end position="188"/>
    </location>
</feature>
<feature type="region of interest" description="Disordered" evidence="1">
    <location>
        <begin position="177"/>
        <end position="213"/>
    </location>
</feature>
<reference evidence="2 3" key="1">
    <citation type="submission" date="2018-09" db="EMBL/GenBank/DDBJ databases">
        <title>Genomic investigation of the strawberry pathogen Phytophthora fragariae indicates pathogenicity is determined by transcriptional variation in three key races.</title>
        <authorList>
            <person name="Adams T.M."/>
            <person name="Armitage A.D."/>
            <person name="Sobczyk M.K."/>
            <person name="Bates H.J."/>
            <person name="Dunwell J.M."/>
            <person name="Nellist C.F."/>
            <person name="Harrison R.J."/>
        </authorList>
    </citation>
    <scope>NUCLEOTIDE SEQUENCE [LARGE SCALE GENOMIC DNA]</scope>
    <source>
        <strain evidence="2 3">SCRP249</strain>
    </source>
</reference>
<protein>
    <submittedName>
        <fullName evidence="2">Uncharacterized protein</fullName>
    </submittedName>
</protein>
<comment type="caution">
    <text evidence="2">The sequence shown here is derived from an EMBL/GenBank/DDBJ whole genome shotgun (WGS) entry which is preliminary data.</text>
</comment>
<organism evidence="2 3">
    <name type="scientific">Phytophthora rubi</name>
    <dbReference type="NCBI Taxonomy" id="129364"/>
    <lineage>
        <taxon>Eukaryota</taxon>
        <taxon>Sar</taxon>
        <taxon>Stramenopiles</taxon>
        <taxon>Oomycota</taxon>
        <taxon>Peronosporomycetes</taxon>
        <taxon>Peronosporales</taxon>
        <taxon>Peronosporaceae</taxon>
        <taxon>Phytophthora</taxon>
    </lineage>
</organism>
<evidence type="ECO:0000256" key="1">
    <source>
        <dbReference type="SAM" id="MobiDB-lite"/>
    </source>
</evidence>